<dbReference type="EMBL" id="CP066007">
    <property type="protein sequence ID" value="QQB47435.1"/>
    <property type="molecule type" value="Genomic_DNA"/>
</dbReference>
<protein>
    <submittedName>
        <fullName evidence="1">Uncharacterized protein</fullName>
    </submittedName>
</protein>
<gene>
    <name evidence="1" type="ORF">I6I10_05995</name>
</gene>
<reference evidence="1 2" key="1">
    <citation type="submission" date="2020-12" db="EMBL/GenBank/DDBJ databases">
        <title>FDA dAtabase for Regulatory Grade micrObial Sequences (FDA-ARGOS): Supporting development and validation of Infectious Disease Dx tests.</title>
        <authorList>
            <person name="Sproer C."/>
            <person name="Gronow S."/>
            <person name="Severitt S."/>
            <person name="Schroder I."/>
            <person name="Tallon L."/>
            <person name="Sadzewicz L."/>
            <person name="Zhao X."/>
            <person name="Boylan J."/>
            <person name="Ott S."/>
            <person name="Bowen H."/>
            <person name="Vavikolanu K."/>
            <person name="Mehta A."/>
            <person name="Aluvathingal J."/>
            <person name="Nadendla S."/>
            <person name="Lowell S."/>
            <person name="Myers T."/>
            <person name="Yan Y."/>
            <person name="Sichtig H."/>
        </authorList>
    </citation>
    <scope>NUCLEOTIDE SEQUENCE [LARGE SCALE GENOMIC DNA]</scope>
    <source>
        <strain evidence="1 2">FDAARGOS_1053</strain>
    </source>
</reference>
<evidence type="ECO:0000313" key="2">
    <source>
        <dbReference type="Proteomes" id="UP000596145"/>
    </source>
</evidence>
<organism evidence="1 2">
    <name type="scientific">Corynebacterium glucuronolyticum</name>
    <dbReference type="NCBI Taxonomy" id="39791"/>
    <lineage>
        <taxon>Bacteria</taxon>
        <taxon>Bacillati</taxon>
        <taxon>Actinomycetota</taxon>
        <taxon>Actinomycetes</taxon>
        <taxon>Mycobacteriales</taxon>
        <taxon>Corynebacteriaceae</taxon>
        <taxon>Corynebacterium</taxon>
    </lineage>
</organism>
<dbReference type="Proteomes" id="UP000596145">
    <property type="component" value="Chromosome"/>
</dbReference>
<proteinExistence type="predicted"/>
<accession>A0A7T4EHE1</accession>
<name>A0A7T4EHE1_9CORY</name>
<evidence type="ECO:0000313" key="1">
    <source>
        <dbReference type="EMBL" id="QQB47435.1"/>
    </source>
</evidence>
<sequence>MSKLAVPIQRALTYGYDNAQEKNPITLRPDKKSLLSHLIRSDVFEYLRENPVDGFKLGEDVHRLNQSVCLWEESTGLEIRLAKVILTHVRTPIPQLDSDPSLQCEIPFSKSELETPGLAFVSWKVPDATSSYNFNLQAIRQSLNGNLRKGQADLVIPLNPDVDGLIPKTSFDPNAIYEYELEDEKDENFS</sequence>
<dbReference type="OrthoDB" id="9931451at2"/>
<dbReference type="RefSeq" id="WP_005395205.1">
    <property type="nucleotide sequence ID" value="NZ_CP066007.1"/>
</dbReference>
<dbReference type="AlphaFoldDB" id="A0A7T4EHE1"/>